<feature type="binding site" evidence="9">
    <location>
        <position position="242"/>
    </location>
    <ligand>
        <name>Fe cation</name>
        <dbReference type="ChEBI" id="CHEBI:24875"/>
        <note>catalytic</note>
    </ligand>
</feature>
<keyword evidence="4" id="KW-0223">Dioxygenase</keyword>
<dbReference type="InterPro" id="IPR004574">
    <property type="entry name" value="Alkb"/>
</dbReference>
<comment type="cofactor">
    <cofactor evidence="9">
        <name>Fe(2+)</name>
        <dbReference type="ChEBI" id="CHEBI:29033"/>
    </cofactor>
    <text evidence="9">Binds 1 Fe(2+) ion per subunit.</text>
</comment>
<proteinExistence type="inferred from homology"/>
<reference evidence="12" key="1">
    <citation type="submission" date="2023-04" db="EMBL/GenBank/DDBJ databases">
        <title>Black Yeasts Isolated from many extreme environments.</title>
        <authorList>
            <person name="Coleine C."/>
            <person name="Stajich J.E."/>
            <person name="Selbmann L."/>
        </authorList>
    </citation>
    <scope>NUCLEOTIDE SEQUENCE</scope>
    <source>
        <strain evidence="12">CCFEE 5312</strain>
    </source>
</reference>
<dbReference type="PANTHER" id="PTHR16557:SF2">
    <property type="entry name" value="NUCLEIC ACID DIOXYGENASE ALKBH1"/>
    <property type="match status" value="1"/>
</dbReference>
<dbReference type="InterPro" id="IPR005123">
    <property type="entry name" value="Oxoglu/Fe-dep_dioxygenase_dom"/>
</dbReference>
<evidence type="ECO:0000256" key="3">
    <source>
        <dbReference type="ARBA" id="ARBA00022723"/>
    </source>
</evidence>
<dbReference type="SUPFAM" id="SSF51197">
    <property type="entry name" value="Clavaminate synthase-like"/>
    <property type="match status" value="1"/>
</dbReference>
<dbReference type="GO" id="GO:0046872">
    <property type="term" value="F:metal ion binding"/>
    <property type="evidence" value="ECO:0007669"/>
    <property type="project" value="UniProtKB-KW"/>
</dbReference>
<keyword evidence="13" id="KW-1185">Reference proteome</keyword>
<feature type="compositionally biased region" description="Polar residues" evidence="10">
    <location>
        <begin position="443"/>
        <end position="476"/>
    </location>
</feature>
<dbReference type="GO" id="GO:0005634">
    <property type="term" value="C:nucleus"/>
    <property type="evidence" value="ECO:0007669"/>
    <property type="project" value="TreeGrafter"/>
</dbReference>
<dbReference type="PROSITE" id="PS51471">
    <property type="entry name" value="FE2OG_OXY"/>
    <property type="match status" value="1"/>
</dbReference>
<dbReference type="FunFam" id="2.60.120.590:FF:000014">
    <property type="entry name" value="Oxidoreductase, 2OG-Fe(II) oxygenase family family"/>
    <property type="match status" value="1"/>
</dbReference>
<dbReference type="InterPro" id="IPR037151">
    <property type="entry name" value="AlkB-like_sf"/>
</dbReference>
<evidence type="ECO:0000256" key="7">
    <source>
        <dbReference type="ARBA" id="ARBA00023026"/>
    </source>
</evidence>
<comment type="similarity">
    <text evidence="1">Belongs to the alkB family.</text>
</comment>
<accession>A0AAJ0DHT7</accession>
<dbReference type="Gene3D" id="2.60.120.590">
    <property type="entry name" value="Alpha-ketoglutarate-dependent dioxygenase AlkB-like"/>
    <property type="match status" value="1"/>
</dbReference>
<evidence type="ECO:0000256" key="2">
    <source>
        <dbReference type="ARBA" id="ARBA00012931"/>
    </source>
</evidence>
<dbReference type="EMBL" id="JAWDJX010000031">
    <property type="protein sequence ID" value="KAK3050550.1"/>
    <property type="molecule type" value="Genomic_DNA"/>
</dbReference>
<dbReference type="Pfam" id="PF13532">
    <property type="entry name" value="2OG-FeII_Oxy_2"/>
    <property type="match status" value="1"/>
</dbReference>
<dbReference type="InterPro" id="IPR027450">
    <property type="entry name" value="AlkB-like"/>
</dbReference>
<comment type="catalytic activity">
    <reaction evidence="8">
        <text>an N(6)-methyladenosine in mRNA + 2-oxoglutarate + O2 = an adenosine in mRNA + formaldehyde + succinate + CO2</text>
        <dbReference type="Rhea" id="RHEA:49520"/>
        <dbReference type="Rhea" id="RHEA-COMP:12414"/>
        <dbReference type="Rhea" id="RHEA-COMP:12417"/>
        <dbReference type="ChEBI" id="CHEBI:15379"/>
        <dbReference type="ChEBI" id="CHEBI:16526"/>
        <dbReference type="ChEBI" id="CHEBI:16810"/>
        <dbReference type="ChEBI" id="CHEBI:16842"/>
        <dbReference type="ChEBI" id="CHEBI:30031"/>
        <dbReference type="ChEBI" id="CHEBI:74411"/>
        <dbReference type="ChEBI" id="CHEBI:74449"/>
        <dbReference type="EC" id="1.14.11.53"/>
    </reaction>
    <physiologicalReaction direction="left-to-right" evidence="8">
        <dbReference type="Rhea" id="RHEA:49521"/>
    </physiologicalReaction>
</comment>
<feature type="domain" description="Fe2OG dioxygenase" evidence="11">
    <location>
        <begin position="222"/>
        <end position="351"/>
    </location>
</feature>
<evidence type="ECO:0000256" key="9">
    <source>
        <dbReference type="PIRSR" id="PIRSR604574-2"/>
    </source>
</evidence>
<evidence type="ECO:0000313" key="13">
    <source>
        <dbReference type="Proteomes" id="UP001271007"/>
    </source>
</evidence>
<dbReference type="GO" id="GO:1990931">
    <property type="term" value="F:mRNA N6-methyladenosine dioxygenase activity"/>
    <property type="evidence" value="ECO:0007669"/>
    <property type="project" value="UniProtKB-EC"/>
</dbReference>
<keyword evidence="7" id="KW-0843">Virulence</keyword>
<dbReference type="Proteomes" id="UP001271007">
    <property type="component" value="Unassembled WGS sequence"/>
</dbReference>
<protein>
    <recommendedName>
        <fullName evidence="2">mRNA N(6)-methyladenine demethylase</fullName>
        <ecNumber evidence="2">1.14.11.53</ecNumber>
    </recommendedName>
</protein>
<evidence type="ECO:0000256" key="6">
    <source>
        <dbReference type="ARBA" id="ARBA00023004"/>
    </source>
</evidence>
<evidence type="ECO:0000313" key="12">
    <source>
        <dbReference type="EMBL" id="KAK3050550.1"/>
    </source>
</evidence>
<evidence type="ECO:0000259" key="11">
    <source>
        <dbReference type="PROSITE" id="PS51471"/>
    </source>
</evidence>
<dbReference type="EC" id="1.14.11.53" evidence="2"/>
<dbReference type="PANTHER" id="PTHR16557">
    <property type="entry name" value="ALKYLATED DNA REPAIR PROTEIN ALKB-RELATED"/>
    <property type="match status" value="1"/>
</dbReference>
<keyword evidence="3 9" id="KW-0479">Metal-binding</keyword>
<feature type="compositionally biased region" description="Polar residues" evidence="10">
    <location>
        <begin position="427"/>
        <end position="437"/>
    </location>
</feature>
<dbReference type="GO" id="GO:0005737">
    <property type="term" value="C:cytoplasm"/>
    <property type="evidence" value="ECO:0007669"/>
    <property type="project" value="TreeGrafter"/>
</dbReference>
<feature type="binding site" evidence="9">
    <location>
        <position position="299"/>
    </location>
    <ligand>
        <name>Fe cation</name>
        <dbReference type="ChEBI" id="CHEBI:24875"/>
        <note>catalytic</note>
    </ligand>
</feature>
<evidence type="ECO:0000256" key="10">
    <source>
        <dbReference type="SAM" id="MobiDB-lite"/>
    </source>
</evidence>
<gene>
    <name evidence="12" type="ORF">LTR09_008189</name>
</gene>
<feature type="binding site" evidence="9">
    <location>
        <position position="240"/>
    </location>
    <ligand>
        <name>Fe cation</name>
        <dbReference type="ChEBI" id="CHEBI:24875"/>
        <note>catalytic</note>
    </ligand>
</feature>
<feature type="region of interest" description="Disordered" evidence="10">
    <location>
        <begin position="427"/>
        <end position="481"/>
    </location>
</feature>
<evidence type="ECO:0000256" key="8">
    <source>
        <dbReference type="ARBA" id="ARBA00047565"/>
    </source>
</evidence>
<evidence type="ECO:0000256" key="4">
    <source>
        <dbReference type="ARBA" id="ARBA00022964"/>
    </source>
</evidence>
<evidence type="ECO:0000256" key="5">
    <source>
        <dbReference type="ARBA" id="ARBA00023002"/>
    </source>
</evidence>
<name>A0AAJ0DHT7_9PEZI</name>
<keyword evidence="5" id="KW-0560">Oxidoreductase</keyword>
<keyword evidence="6 9" id="KW-0408">Iron</keyword>
<sequence>MVGIDGPDAYAKPPPAIKTAYKKFQKLDTAALKDDADILDMTRHDDLCPQTRQSTLFEFPSDIRQAFSDFLGSGDDASSNLLDDDYRPRVFEVVSVPGLYIFPSVLPKAVQLRMLDKLFLRDLCNPKHKTNVHMHHEVPYPRRSDDGYPLSYFDSASSSLVFQPKDSSIHKPVTTSQYLNRKLRWMTLGGQYDWTNKIYPAGPPPAFPEDTKALIESVFPMKAEAAIVNLYSPGDTLSLHRDVSEECDQPLVSISLGCDGIFIAGLEGTRESEGARVAVMRLRSGDAVLMSGESRYAWHGVPKVLEGTCPDWMKDWPGISRDGEVEGRFAQWKGWMAGKRINLNRAFLRTEQPLGFEPASRLWLHSNARKPRGERSKSFLGQDLFERRASQLKSVPCIQQHHIISGHEKRILVTINNMSNITAQDATASGETTTAENAANDGNAFQTLSTTGDGDASQTLMPTRDSNASQPPSNADVTADDSLTRAADDPLTDRWFPIDTGHRIFPVLDLSVARDLAIIGRLLLKSKPPDLLRLTLVNQRIATINMYGSMMWGVSVWKQCFGRVMYPDLKGNLAEAEAYERLERVLVQISAMNPDHAHILGECSGAGVWRARLRKLRPGDGDVATEG</sequence>
<dbReference type="AlphaFoldDB" id="A0AAJ0DHT7"/>
<evidence type="ECO:0000256" key="1">
    <source>
        <dbReference type="ARBA" id="ARBA00007879"/>
    </source>
</evidence>
<comment type="caution">
    <text evidence="12">The sequence shown here is derived from an EMBL/GenBank/DDBJ whole genome shotgun (WGS) entry which is preliminary data.</text>
</comment>
<organism evidence="12 13">
    <name type="scientific">Extremus antarcticus</name>
    <dbReference type="NCBI Taxonomy" id="702011"/>
    <lineage>
        <taxon>Eukaryota</taxon>
        <taxon>Fungi</taxon>
        <taxon>Dikarya</taxon>
        <taxon>Ascomycota</taxon>
        <taxon>Pezizomycotina</taxon>
        <taxon>Dothideomycetes</taxon>
        <taxon>Dothideomycetidae</taxon>
        <taxon>Mycosphaerellales</taxon>
        <taxon>Extremaceae</taxon>
        <taxon>Extremus</taxon>
    </lineage>
</organism>